<dbReference type="OrthoDB" id="10254945at2759"/>
<evidence type="ECO:0000313" key="1">
    <source>
        <dbReference type="EMBL" id="KAF2833653.1"/>
    </source>
</evidence>
<proteinExistence type="predicted"/>
<organism evidence="1 2">
    <name type="scientific">Ophiobolus disseminans</name>
    <dbReference type="NCBI Taxonomy" id="1469910"/>
    <lineage>
        <taxon>Eukaryota</taxon>
        <taxon>Fungi</taxon>
        <taxon>Dikarya</taxon>
        <taxon>Ascomycota</taxon>
        <taxon>Pezizomycotina</taxon>
        <taxon>Dothideomycetes</taxon>
        <taxon>Pleosporomycetidae</taxon>
        <taxon>Pleosporales</taxon>
        <taxon>Pleosporineae</taxon>
        <taxon>Phaeosphaeriaceae</taxon>
        <taxon>Ophiobolus</taxon>
    </lineage>
</organism>
<evidence type="ECO:0000313" key="2">
    <source>
        <dbReference type="Proteomes" id="UP000799424"/>
    </source>
</evidence>
<gene>
    <name evidence="1" type="ORF">CC86DRAFT_279633</name>
</gene>
<feature type="non-terminal residue" evidence="1">
    <location>
        <position position="1"/>
    </location>
</feature>
<accession>A0A6A7AKH2</accession>
<sequence length="145" mass="16362">DNDLDSFLTRFLRDFDPHLHQFDSYGRSGYPPSSLQNGVLPMFTDRWAVSGPNQHSQSIFPTIWPALQLASRLLMEDYPLLWFSRLTFGRRCRRSSPPATYLTTTEHIVTPAAIAAVKANLAELGDVITLMHAHRSNRATAYGIT</sequence>
<dbReference type="Proteomes" id="UP000799424">
    <property type="component" value="Unassembled WGS sequence"/>
</dbReference>
<dbReference type="AlphaFoldDB" id="A0A6A7AKH2"/>
<protein>
    <submittedName>
        <fullName evidence="1">Uncharacterized protein</fullName>
    </submittedName>
</protein>
<dbReference type="EMBL" id="MU006216">
    <property type="protein sequence ID" value="KAF2833653.1"/>
    <property type="molecule type" value="Genomic_DNA"/>
</dbReference>
<reference evidence="1" key="1">
    <citation type="journal article" date="2020" name="Stud. Mycol.">
        <title>101 Dothideomycetes genomes: a test case for predicting lifestyles and emergence of pathogens.</title>
        <authorList>
            <person name="Haridas S."/>
            <person name="Albert R."/>
            <person name="Binder M."/>
            <person name="Bloem J."/>
            <person name="Labutti K."/>
            <person name="Salamov A."/>
            <person name="Andreopoulos B."/>
            <person name="Baker S."/>
            <person name="Barry K."/>
            <person name="Bills G."/>
            <person name="Bluhm B."/>
            <person name="Cannon C."/>
            <person name="Castanera R."/>
            <person name="Culley D."/>
            <person name="Daum C."/>
            <person name="Ezra D."/>
            <person name="Gonzalez J."/>
            <person name="Henrissat B."/>
            <person name="Kuo A."/>
            <person name="Liang C."/>
            <person name="Lipzen A."/>
            <person name="Lutzoni F."/>
            <person name="Magnuson J."/>
            <person name="Mondo S."/>
            <person name="Nolan M."/>
            <person name="Ohm R."/>
            <person name="Pangilinan J."/>
            <person name="Park H.-J."/>
            <person name="Ramirez L."/>
            <person name="Alfaro M."/>
            <person name="Sun H."/>
            <person name="Tritt A."/>
            <person name="Yoshinaga Y."/>
            <person name="Zwiers L.-H."/>
            <person name="Turgeon B."/>
            <person name="Goodwin S."/>
            <person name="Spatafora J."/>
            <person name="Crous P."/>
            <person name="Grigoriev I."/>
        </authorList>
    </citation>
    <scope>NUCLEOTIDE SEQUENCE</scope>
    <source>
        <strain evidence="1">CBS 113818</strain>
    </source>
</reference>
<name>A0A6A7AKH2_9PLEO</name>
<keyword evidence="2" id="KW-1185">Reference proteome</keyword>